<dbReference type="InterPro" id="IPR045087">
    <property type="entry name" value="Cu-oxidase_fam"/>
</dbReference>
<accession>A0A1I0U958</accession>
<dbReference type="InterPro" id="IPR033138">
    <property type="entry name" value="Cu_oxidase_CS"/>
</dbReference>
<keyword evidence="1" id="KW-0479">Metal-binding</keyword>
<dbReference type="PROSITE" id="PS00080">
    <property type="entry name" value="MULTICOPPER_OXIDASE2"/>
    <property type="match status" value="1"/>
</dbReference>
<evidence type="ECO:0000259" key="5">
    <source>
        <dbReference type="Pfam" id="PF07732"/>
    </source>
</evidence>
<dbReference type="EMBL" id="FOJO01000029">
    <property type="protein sequence ID" value="SFA60598.1"/>
    <property type="molecule type" value="Genomic_DNA"/>
</dbReference>
<keyword evidence="6" id="KW-0131">Cell cycle</keyword>
<name>A0A1I0U958_9RHOB</name>
<feature type="domain" description="Plastocyanin-like" evidence="4">
    <location>
        <begin position="333"/>
        <end position="446"/>
    </location>
</feature>
<dbReference type="InterPro" id="IPR002355">
    <property type="entry name" value="Cu_oxidase_Cu_BS"/>
</dbReference>
<organism evidence="6 7">
    <name type="scientific">Paracoccus halophilus</name>
    <dbReference type="NCBI Taxonomy" id="376733"/>
    <lineage>
        <taxon>Bacteria</taxon>
        <taxon>Pseudomonadati</taxon>
        <taxon>Pseudomonadota</taxon>
        <taxon>Alphaproteobacteria</taxon>
        <taxon>Rhodobacterales</taxon>
        <taxon>Paracoccaceae</taxon>
        <taxon>Paracoccus</taxon>
    </lineage>
</organism>
<dbReference type="PANTHER" id="PTHR48267">
    <property type="entry name" value="CUPREDOXIN SUPERFAMILY PROTEIN"/>
    <property type="match status" value="1"/>
</dbReference>
<keyword evidence="2" id="KW-0560">Oxidoreductase</keyword>
<dbReference type="GO" id="GO:0051301">
    <property type="term" value="P:cell division"/>
    <property type="evidence" value="ECO:0007669"/>
    <property type="project" value="UniProtKB-KW"/>
</dbReference>
<proteinExistence type="predicted"/>
<dbReference type="RefSeq" id="WP_139221743.1">
    <property type="nucleotide sequence ID" value="NZ_FOJO01000029.1"/>
</dbReference>
<evidence type="ECO:0000256" key="1">
    <source>
        <dbReference type="ARBA" id="ARBA00022723"/>
    </source>
</evidence>
<feature type="chain" id="PRO_5010289425" evidence="3">
    <location>
        <begin position="26"/>
        <end position="468"/>
    </location>
</feature>
<evidence type="ECO:0000256" key="3">
    <source>
        <dbReference type="SAM" id="SignalP"/>
    </source>
</evidence>
<dbReference type="OrthoDB" id="9757546at2"/>
<protein>
    <submittedName>
        <fullName evidence="6">Multicopper oxidase with three cupredoxin domains (Includes cell division protein FtsP and spore coat protein CotA)</fullName>
    </submittedName>
</protein>
<dbReference type="GO" id="GO:0016491">
    <property type="term" value="F:oxidoreductase activity"/>
    <property type="evidence" value="ECO:0007669"/>
    <property type="project" value="UniProtKB-KW"/>
</dbReference>
<dbReference type="InterPro" id="IPR011706">
    <property type="entry name" value="Cu-oxidase_C"/>
</dbReference>
<dbReference type="Gene3D" id="2.60.40.420">
    <property type="entry name" value="Cupredoxins - blue copper proteins"/>
    <property type="match status" value="3"/>
</dbReference>
<keyword evidence="6" id="KW-0167">Capsid protein</keyword>
<dbReference type="SUPFAM" id="SSF49503">
    <property type="entry name" value="Cupredoxins"/>
    <property type="match status" value="3"/>
</dbReference>
<reference evidence="6 7" key="1">
    <citation type="submission" date="2016-10" db="EMBL/GenBank/DDBJ databases">
        <authorList>
            <person name="de Groot N.N."/>
        </authorList>
    </citation>
    <scope>NUCLEOTIDE SEQUENCE [LARGE SCALE GENOMIC DNA]</scope>
    <source>
        <strain evidence="6 7">CGMCC 1.6117</strain>
    </source>
</reference>
<dbReference type="AlphaFoldDB" id="A0A1I0U958"/>
<keyword evidence="3" id="KW-0732">Signal</keyword>
<dbReference type="Proteomes" id="UP000182312">
    <property type="component" value="Unassembled WGS sequence"/>
</dbReference>
<dbReference type="GO" id="GO:0005507">
    <property type="term" value="F:copper ion binding"/>
    <property type="evidence" value="ECO:0007669"/>
    <property type="project" value="InterPro"/>
</dbReference>
<dbReference type="InterPro" id="IPR011707">
    <property type="entry name" value="Cu-oxidase-like_N"/>
</dbReference>
<feature type="signal peptide" evidence="3">
    <location>
        <begin position="1"/>
        <end position="25"/>
    </location>
</feature>
<evidence type="ECO:0000313" key="7">
    <source>
        <dbReference type="Proteomes" id="UP000182312"/>
    </source>
</evidence>
<gene>
    <name evidence="6" type="ORF">SAMN04487972_12926</name>
</gene>
<evidence type="ECO:0000259" key="4">
    <source>
        <dbReference type="Pfam" id="PF07731"/>
    </source>
</evidence>
<feature type="domain" description="Plastocyanin-like" evidence="5">
    <location>
        <begin position="55"/>
        <end position="161"/>
    </location>
</feature>
<dbReference type="PANTHER" id="PTHR48267:SF1">
    <property type="entry name" value="BILIRUBIN OXIDASE"/>
    <property type="match status" value="1"/>
</dbReference>
<dbReference type="PROSITE" id="PS00079">
    <property type="entry name" value="MULTICOPPER_OXIDASE1"/>
    <property type="match status" value="1"/>
</dbReference>
<evidence type="ECO:0000256" key="2">
    <source>
        <dbReference type="ARBA" id="ARBA00023002"/>
    </source>
</evidence>
<keyword evidence="6" id="KW-0946">Virion</keyword>
<sequence>MLTRRKILTSLASLGLGVPALGGFAATPERPVLPRPRAFNFSQPLTATRARLPFTRSQSSGYGYNTQCPGPLIRVRKGQEFRVRVANQLDEETTFHWHGLVAPTAADGQPQFPILPGEEREICFPIRQRAGLNWYHPHPHGATARQAWHGLGGLFVIEDDEEEALNLPSGDDELFLVLRDAETDGLGKLLYPFNPDGTEGSLPLVNGVVNPRTELANRQVRLRILNGANARVFRLSADAPITIIGNDGGLLPAPAPIDQVEIGPAERLDLILDLRGMAPGDMVGLHDTNFEDPLLEIAIRGDAPDTWRIPDLLSEIEPLSHAGESPDRIFRFENDSTINGQGFDPRRIDFAIPFGKVERWRFISAQGAPHPIHVHGAHFQIVQRSGRGRTHIEPWEAGWKDTVLKWGPEQVDVLIRFDAYEGRYLLHCHKLEHEDGGMMLNFVTGKDPAAALERARIEAIYGPICTTL</sequence>
<evidence type="ECO:0000313" key="6">
    <source>
        <dbReference type="EMBL" id="SFA60598.1"/>
    </source>
</evidence>
<keyword evidence="6" id="KW-0132">Cell division</keyword>
<dbReference type="Pfam" id="PF07731">
    <property type="entry name" value="Cu-oxidase_2"/>
    <property type="match status" value="1"/>
</dbReference>
<dbReference type="InterPro" id="IPR008972">
    <property type="entry name" value="Cupredoxin"/>
</dbReference>
<dbReference type="Pfam" id="PF07732">
    <property type="entry name" value="Cu-oxidase_3"/>
    <property type="match status" value="1"/>
</dbReference>